<dbReference type="Proteomes" id="UP000195918">
    <property type="component" value="Unassembled WGS sequence"/>
</dbReference>
<dbReference type="AlphaFoldDB" id="A0A1X6WQJ4"/>
<dbReference type="InterPro" id="IPR050275">
    <property type="entry name" value="PGM_Phosphatase"/>
</dbReference>
<dbReference type="EMBL" id="FWFD01000009">
    <property type="protein sequence ID" value="SLM85916.1"/>
    <property type="molecule type" value="Genomic_DNA"/>
</dbReference>
<evidence type="ECO:0000313" key="5">
    <source>
        <dbReference type="EMBL" id="SLM85916.1"/>
    </source>
</evidence>
<name>A0A1X6WQJ4_9ENTE</name>
<evidence type="ECO:0000256" key="1">
    <source>
        <dbReference type="ARBA" id="ARBA00023152"/>
    </source>
</evidence>
<dbReference type="InterPro" id="IPR029033">
    <property type="entry name" value="His_PPase_superfam"/>
</dbReference>
<dbReference type="SMART" id="SM00855">
    <property type="entry name" value="PGAM"/>
    <property type="match status" value="1"/>
</dbReference>
<keyword evidence="6" id="KW-1185">Reference proteome</keyword>
<dbReference type="RefSeq" id="WP_086951544.1">
    <property type="nucleotide sequence ID" value="NZ_FWFD01000009.1"/>
</dbReference>
<dbReference type="InterPro" id="IPR001345">
    <property type="entry name" value="PG/BPGM_mutase_AS"/>
</dbReference>
<organism evidence="5 6">
    <name type="scientific">Vagococcus fluvialis bH819</name>
    <dbReference type="NCBI Taxonomy" id="1255619"/>
    <lineage>
        <taxon>Bacteria</taxon>
        <taxon>Bacillati</taxon>
        <taxon>Bacillota</taxon>
        <taxon>Bacilli</taxon>
        <taxon>Lactobacillales</taxon>
        <taxon>Enterococcaceae</taxon>
        <taxon>Vagococcus</taxon>
    </lineage>
</organism>
<evidence type="ECO:0000256" key="2">
    <source>
        <dbReference type="ARBA" id="ARBA00023235"/>
    </source>
</evidence>
<accession>A0A1X6WQJ4</accession>
<feature type="binding site" evidence="4">
    <location>
        <position position="59"/>
    </location>
    <ligand>
        <name>substrate</name>
    </ligand>
</feature>
<sequence>MKTTLYLIRHGQTVWNEMKKMQGLKNSDLTERGIQQATLLGEKLASEPIDLICTSPSIRAIKTSELVNQQLKVPVIKDDGFQEIDMGLWEGKTYTEIENKYPKEWDLFWHNPLNFQAENKGETFAELSERSANSLDGIIKSLPEKHVAVVSHRITIKTMVSDLLDIPLTELEDVLPNSLTKIIVEDGKASLIDYSNISHYQEQSV</sequence>
<feature type="active site" description="Tele-phosphohistidine intermediate" evidence="3">
    <location>
        <position position="10"/>
    </location>
</feature>
<dbReference type="GO" id="GO:0016791">
    <property type="term" value="F:phosphatase activity"/>
    <property type="evidence" value="ECO:0007669"/>
    <property type="project" value="TreeGrafter"/>
</dbReference>
<evidence type="ECO:0000256" key="4">
    <source>
        <dbReference type="PIRSR" id="PIRSR613078-2"/>
    </source>
</evidence>
<dbReference type="SUPFAM" id="SSF53254">
    <property type="entry name" value="Phosphoglycerate mutase-like"/>
    <property type="match status" value="1"/>
</dbReference>
<evidence type="ECO:0000313" key="6">
    <source>
        <dbReference type="Proteomes" id="UP000195918"/>
    </source>
</evidence>
<dbReference type="PANTHER" id="PTHR48100:SF1">
    <property type="entry name" value="HISTIDINE PHOSPHATASE FAMILY PROTEIN-RELATED"/>
    <property type="match status" value="1"/>
</dbReference>
<gene>
    <name evidence="5" type="ORF">FM121_07425</name>
</gene>
<protein>
    <submittedName>
        <fullName evidence="5">Phosphoglycerate mutase family 1</fullName>
    </submittedName>
</protein>
<dbReference type="PANTHER" id="PTHR48100">
    <property type="entry name" value="BROAD-SPECIFICITY PHOSPHATASE YOR283W-RELATED"/>
    <property type="match status" value="1"/>
</dbReference>
<evidence type="ECO:0000256" key="3">
    <source>
        <dbReference type="PIRSR" id="PIRSR613078-1"/>
    </source>
</evidence>
<dbReference type="Pfam" id="PF00300">
    <property type="entry name" value="His_Phos_1"/>
    <property type="match status" value="1"/>
</dbReference>
<dbReference type="Gene3D" id="3.40.50.1240">
    <property type="entry name" value="Phosphoglycerate mutase-like"/>
    <property type="match status" value="1"/>
</dbReference>
<dbReference type="OrthoDB" id="9782128at2"/>
<dbReference type="PROSITE" id="PS00175">
    <property type="entry name" value="PG_MUTASE"/>
    <property type="match status" value="1"/>
</dbReference>
<feature type="active site" description="Proton donor/acceptor" evidence="3">
    <location>
        <position position="83"/>
    </location>
</feature>
<dbReference type="GO" id="GO:0005737">
    <property type="term" value="C:cytoplasm"/>
    <property type="evidence" value="ECO:0007669"/>
    <property type="project" value="TreeGrafter"/>
</dbReference>
<dbReference type="InterPro" id="IPR013078">
    <property type="entry name" value="His_Pase_superF_clade-1"/>
</dbReference>
<feature type="binding site" evidence="4">
    <location>
        <begin position="9"/>
        <end position="16"/>
    </location>
    <ligand>
        <name>substrate</name>
    </ligand>
</feature>
<dbReference type="CDD" id="cd07067">
    <property type="entry name" value="HP_PGM_like"/>
    <property type="match status" value="1"/>
</dbReference>
<keyword evidence="2" id="KW-0413">Isomerase</keyword>
<keyword evidence="1" id="KW-0324">Glycolysis</keyword>
<dbReference type="PIRSF" id="PIRSF000709">
    <property type="entry name" value="6PFK_2-Ptase"/>
    <property type="match status" value="1"/>
</dbReference>
<reference evidence="6" key="1">
    <citation type="submission" date="2017-02" db="EMBL/GenBank/DDBJ databases">
        <authorList>
            <person name="Dridi B."/>
        </authorList>
    </citation>
    <scope>NUCLEOTIDE SEQUENCE [LARGE SCALE GENOMIC DNA]</scope>
    <source>
        <strain evidence="6">bH819</strain>
    </source>
</reference>
<proteinExistence type="predicted"/>